<organism evidence="11 12">
    <name type="scientific">Antribacter soli</name>
    <dbReference type="NCBI Taxonomy" id="2910976"/>
    <lineage>
        <taxon>Bacteria</taxon>
        <taxon>Bacillati</taxon>
        <taxon>Actinomycetota</taxon>
        <taxon>Actinomycetes</taxon>
        <taxon>Micrococcales</taxon>
        <taxon>Promicromonosporaceae</taxon>
        <taxon>Antribacter</taxon>
    </lineage>
</organism>
<feature type="transmembrane region" description="Helical" evidence="8">
    <location>
        <begin position="339"/>
        <end position="365"/>
    </location>
</feature>
<dbReference type="InterPro" id="IPR050250">
    <property type="entry name" value="Macrolide_Exporter_MacB"/>
</dbReference>
<sequence length="427" mass="43928">MKAVDIVGTAFRNAFRSRLRTSLTVLAIFIGAFTLSLTNGLGTGINQYIDDTVASVGVDDVMTVTKASETAPTDGGPAEYDPNQIAADGPPGSTVSALNDDDIDTIAGIDGVLSVLPTKSVMTDYVQYDDGTRYQLSMAQFVPGMKVELAAGEQVDLDADEAQLVLPESYLEPLGLGTADDAVGQTVTLAVTDATGTRTTTDAIVVGVAEPGLITMGGAIPNDALTETLYDLQAAGAPESKPTQYAQASVWFDADAGEEETQALQDRLEAAGYTGSTLEDQLGTITSVIDAIVLVLNGFAVIALIAAGIGIVNTLFMAVQERTREVGLMKAMGLSSARVFSLFSIEAVVIGLAGSALGVLAAIGVGELVGSVSGSLLANLPGLTLIAFDPVSVAVVVLSVMAIAFLAGTLPALRAARQDPISSLRYE</sequence>
<keyword evidence="3 8" id="KW-0812">Transmembrane</keyword>
<feature type="transmembrane region" description="Helical" evidence="8">
    <location>
        <begin position="385"/>
        <end position="407"/>
    </location>
</feature>
<dbReference type="RefSeq" id="WP_236088674.1">
    <property type="nucleotide sequence ID" value="NZ_JAKGSG010000025.1"/>
</dbReference>
<keyword evidence="12" id="KW-1185">Reference proteome</keyword>
<reference evidence="11" key="1">
    <citation type="submission" date="2022-01" db="EMBL/GenBank/DDBJ databases">
        <title>Antribacter sp. nov., isolated from Guizhou of China.</title>
        <authorList>
            <person name="Chengliang C."/>
            <person name="Ya Z."/>
        </authorList>
    </citation>
    <scope>NUCLEOTIDE SEQUENCE</scope>
    <source>
        <strain evidence="11">KLBMP 9083</strain>
    </source>
</reference>
<gene>
    <name evidence="11" type="ORF">L1785_07925</name>
</gene>
<evidence type="ECO:0000256" key="4">
    <source>
        <dbReference type="ARBA" id="ARBA00022989"/>
    </source>
</evidence>
<evidence type="ECO:0000313" key="12">
    <source>
        <dbReference type="Proteomes" id="UP001165405"/>
    </source>
</evidence>
<dbReference type="GO" id="GO:0005886">
    <property type="term" value="C:plasma membrane"/>
    <property type="evidence" value="ECO:0007669"/>
    <property type="project" value="UniProtKB-SubCell"/>
</dbReference>
<keyword evidence="2" id="KW-1003">Cell membrane</keyword>
<feature type="domain" description="ABC3 transporter permease C-terminal" evidence="9">
    <location>
        <begin position="298"/>
        <end position="420"/>
    </location>
</feature>
<evidence type="ECO:0000259" key="9">
    <source>
        <dbReference type="Pfam" id="PF02687"/>
    </source>
</evidence>
<dbReference type="PANTHER" id="PTHR30572">
    <property type="entry name" value="MEMBRANE COMPONENT OF TRANSPORTER-RELATED"/>
    <property type="match status" value="1"/>
</dbReference>
<dbReference type="GO" id="GO:0022857">
    <property type="term" value="F:transmembrane transporter activity"/>
    <property type="evidence" value="ECO:0007669"/>
    <property type="project" value="TreeGrafter"/>
</dbReference>
<dbReference type="Proteomes" id="UP001165405">
    <property type="component" value="Unassembled WGS sequence"/>
</dbReference>
<dbReference type="InterPro" id="IPR003838">
    <property type="entry name" value="ABC3_permease_C"/>
</dbReference>
<proteinExistence type="inferred from homology"/>
<keyword evidence="4 8" id="KW-1133">Transmembrane helix</keyword>
<evidence type="ECO:0000256" key="1">
    <source>
        <dbReference type="ARBA" id="ARBA00004651"/>
    </source>
</evidence>
<accession>A0AA41QE30</accession>
<evidence type="ECO:0000313" key="11">
    <source>
        <dbReference type="EMBL" id="MCF4120906.1"/>
    </source>
</evidence>
<dbReference type="InterPro" id="IPR025857">
    <property type="entry name" value="MacB_PCD"/>
</dbReference>
<dbReference type="AlphaFoldDB" id="A0AA41QE30"/>
<comment type="similarity">
    <text evidence="6">Belongs to the ABC-4 integral membrane protein family.</text>
</comment>
<evidence type="ECO:0000256" key="7">
    <source>
        <dbReference type="SAM" id="MobiDB-lite"/>
    </source>
</evidence>
<dbReference type="PANTHER" id="PTHR30572:SF4">
    <property type="entry name" value="ABC TRANSPORTER PERMEASE YTRF"/>
    <property type="match status" value="1"/>
</dbReference>
<evidence type="ECO:0000259" key="10">
    <source>
        <dbReference type="Pfam" id="PF12704"/>
    </source>
</evidence>
<evidence type="ECO:0000256" key="3">
    <source>
        <dbReference type="ARBA" id="ARBA00022692"/>
    </source>
</evidence>
<feature type="region of interest" description="Disordered" evidence="7">
    <location>
        <begin position="67"/>
        <end position="92"/>
    </location>
</feature>
<evidence type="ECO:0000256" key="2">
    <source>
        <dbReference type="ARBA" id="ARBA00022475"/>
    </source>
</evidence>
<protein>
    <submittedName>
        <fullName evidence="11">ABC transporter permease</fullName>
    </submittedName>
</protein>
<evidence type="ECO:0000256" key="8">
    <source>
        <dbReference type="SAM" id="Phobius"/>
    </source>
</evidence>
<name>A0AA41QE30_9MICO</name>
<dbReference type="EMBL" id="JAKGSG010000025">
    <property type="protein sequence ID" value="MCF4120906.1"/>
    <property type="molecule type" value="Genomic_DNA"/>
</dbReference>
<feature type="domain" description="MacB-like periplasmic core" evidence="10">
    <location>
        <begin position="21"/>
        <end position="265"/>
    </location>
</feature>
<dbReference type="Pfam" id="PF12704">
    <property type="entry name" value="MacB_PCD"/>
    <property type="match status" value="1"/>
</dbReference>
<feature type="transmembrane region" description="Helical" evidence="8">
    <location>
        <begin position="291"/>
        <end position="318"/>
    </location>
</feature>
<keyword evidence="5 8" id="KW-0472">Membrane</keyword>
<evidence type="ECO:0000256" key="5">
    <source>
        <dbReference type="ARBA" id="ARBA00023136"/>
    </source>
</evidence>
<comment type="caution">
    <text evidence="11">The sequence shown here is derived from an EMBL/GenBank/DDBJ whole genome shotgun (WGS) entry which is preliminary data.</text>
</comment>
<feature type="transmembrane region" description="Helical" evidence="8">
    <location>
        <begin position="21"/>
        <end position="42"/>
    </location>
</feature>
<comment type="subcellular location">
    <subcellularLocation>
        <location evidence="1">Cell membrane</location>
        <topology evidence="1">Multi-pass membrane protein</topology>
    </subcellularLocation>
</comment>
<evidence type="ECO:0000256" key="6">
    <source>
        <dbReference type="ARBA" id="ARBA00038076"/>
    </source>
</evidence>
<dbReference type="Pfam" id="PF02687">
    <property type="entry name" value="FtsX"/>
    <property type="match status" value="1"/>
</dbReference>